<reference evidence="3" key="1">
    <citation type="submission" date="2016-11" db="EMBL/GenBank/DDBJ databases">
        <authorList>
            <person name="Varghese N."/>
            <person name="Submissions S."/>
        </authorList>
    </citation>
    <scope>NUCLEOTIDE SEQUENCE [LARGE SCALE GENOMIC DNA]</scope>
    <source>
        <strain evidence="3">DSM 22623</strain>
    </source>
</reference>
<keyword evidence="1" id="KW-0472">Membrane</keyword>
<organism evidence="2 3">
    <name type="scientific">Aquimarina spongiae</name>
    <dbReference type="NCBI Taxonomy" id="570521"/>
    <lineage>
        <taxon>Bacteria</taxon>
        <taxon>Pseudomonadati</taxon>
        <taxon>Bacteroidota</taxon>
        <taxon>Flavobacteriia</taxon>
        <taxon>Flavobacteriales</taxon>
        <taxon>Flavobacteriaceae</taxon>
        <taxon>Aquimarina</taxon>
    </lineage>
</organism>
<feature type="transmembrane region" description="Helical" evidence="1">
    <location>
        <begin position="12"/>
        <end position="29"/>
    </location>
</feature>
<dbReference type="STRING" id="570521.SAMN04488508_109145"/>
<evidence type="ECO:0000313" key="3">
    <source>
        <dbReference type="Proteomes" id="UP000184432"/>
    </source>
</evidence>
<dbReference type="OrthoDB" id="796083at2"/>
<dbReference type="RefSeq" id="WP_073319974.1">
    <property type="nucleotide sequence ID" value="NZ_FQYP01000009.1"/>
</dbReference>
<dbReference type="Proteomes" id="UP000184432">
    <property type="component" value="Unassembled WGS sequence"/>
</dbReference>
<evidence type="ECO:0000313" key="2">
    <source>
        <dbReference type="EMBL" id="SHJ47884.1"/>
    </source>
</evidence>
<keyword evidence="1" id="KW-1133">Transmembrane helix</keyword>
<proteinExistence type="predicted"/>
<keyword evidence="3" id="KW-1185">Reference proteome</keyword>
<name>A0A1M6JMP2_9FLAO</name>
<dbReference type="EMBL" id="FQYP01000009">
    <property type="protein sequence ID" value="SHJ47884.1"/>
    <property type="molecule type" value="Genomic_DNA"/>
</dbReference>
<dbReference type="AlphaFoldDB" id="A0A1M6JMP2"/>
<accession>A0A1M6JMP2</accession>
<keyword evidence="1" id="KW-0812">Transmembrane</keyword>
<evidence type="ECO:0000256" key="1">
    <source>
        <dbReference type="SAM" id="Phobius"/>
    </source>
</evidence>
<gene>
    <name evidence="2" type="ORF">SAMN04488508_109145</name>
</gene>
<protein>
    <submittedName>
        <fullName evidence="2">Uncharacterized protein</fullName>
    </submittedName>
</protein>
<sequence>MAKKSKINYRQLLIETFFIVFAVLLALVLNEWRTAVKEQDTVDKVLENIVNEIEANKKDLEIKHKYHLKTSQEIGRYLANDSLWGSLQYNSGVEAVTQLMSKGIYNPNMQSGAWDSAVLSGVVNSFDYEVLYTLSNLYQVQESGPNSTWKIIAGFYSEADSFNRENARQLALRFQLAFGELYNQERSLLNNYEDALQRLRQ</sequence>